<protein>
    <recommendedName>
        <fullName evidence="2">Gene product 88 domain-containing protein</fullName>
    </recommendedName>
</protein>
<feature type="region of interest" description="Disordered" evidence="1">
    <location>
        <begin position="1"/>
        <end position="25"/>
    </location>
</feature>
<evidence type="ECO:0000256" key="1">
    <source>
        <dbReference type="SAM" id="MobiDB-lite"/>
    </source>
</evidence>
<dbReference type="Pfam" id="PF17338">
    <property type="entry name" value="GP88"/>
    <property type="match status" value="1"/>
</dbReference>
<feature type="compositionally biased region" description="Low complexity" evidence="1">
    <location>
        <begin position="1"/>
        <end position="10"/>
    </location>
</feature>
<dbReference type="InterPro" id="IPR020290">
    <property type="entry name" value="Gp88"/>
</dbReference>
<dbReference type="RefSeq" id="WP_312881217.1">
    <property type="nucleotide sequence ID" value="NZ_JACJII010000001.1"/>
</dbReference>
<feature type="domain" description="Gene product 88" evidence="2">
    <location>
        <begin position="30"/>
        <end position="251"/>
    </location>
</feature>
<proteinExistence type="predicted"/>
<evidence type="ECO:0000313" key="3">
    <source>
        <dbReference type="EMBL" id="MBA9005975.1"/>
    </source>
</evidence>
<accession>A0A7W3N1U3</accession>
<keyword evidence="4" id="KW-1185">Reference proteome</keyword>
<reference evidence="3 4" key="1">
    <citation type="submission" date="2020-08" db="EMBL/GenBank/DDBJ databases">
        <title>Sequencing the genomes of 1000 actinobacteria strains.</title>
        <authorList>
            <person name="Klenk H.-P."/>
        </authorList>
    </citation>
    <scope>NUCLEOTIDE SEQUENCE [LARGE SCALE GENOMIC DNA]</scope>
    <source>
        <strain evidence="3 4">DSM 45823</strain>
    </source>
</reference>
<gene>
    <name evidence="3" type="ORF">HNR21_004857</name>
</gene>
<evidence type="ECO:0000259" key="2">
    <source>
        <dbReference type="Pfam" id="PF17338"/>
    </source>
</evidence>
<organism evidence="3 4">
    <name type="scientific">Thermomonospora cellulosilytica</name>
    <dbReference type="NCBI Taxonomy" id="1411118"/>
    <lineage>
        <taxon>Bacteria</taxon>
        <taxon>Bacillati</taxon>
        <taxon>Actinomycetota</taxon>
        <taxon>Actinomycetes</taxon>
        <taxon>Streptosporangiales</taxon>
        <taxon>Thermomonosporaceae</taxon>
        <taxon>Thermomonospora</taxon>
    </lineage>
</organism>
<dbReference type="AlphaFoldDB" id="A0A7W3N1U3"/>
<dbReference type="EMBL" id="JACJII010000001">
    <property type="protein sequence ID" value="MBA9005975.1"/>
    <property type="molecule type" value="Genomic_DNA"/>
</dbReference>
<dbReference type="Proteomes" id="UP000539313">
    <property type="component" value="Unassembled WGS sequence"/>
</dbReference>
<feature type="compositionally biased region" description="Basic residues" evidence="1">
    <location>
        <begin position="11"/>
        <end position="21"/>
    </location>
</feature>
<evidence type="ECO:0000313" key="4">
    <source>
        <dbReference type="Proteomes" id="UP000539313"/>
    </source>
</evidence>
<comment type="caution">
    <text evidence="3">The sequence shown here is derived from an EMBL/GenBank/DDBJ whole genome shotgun (WGS) entry which is preliminary data.</text>
</comment>
<name>A0A7W3N1U3_9ACTN</name>
<sequence length="266" mass="30584">MTTTATLPTPTRRRRRRRLRRPDRLLGQNSELRADGVWNWTLPALATRLPDGRTVSTCPAAGVCALACYARSGTYNFPAVAERHQANLAYVLDDLPGWQRQMAAELAHQRHRGGWIRIHDSGDFFSDHYLAAWLRIMAFRPYVNFYCYTKEVSRFRRLVEPAPPRNFWWVYSYGGREDHLIRPGIDRVADVFPDEESIRAAGWHSQNASDLLAVLGPAPVGIPANNIPHLRRRQGDRTFRQWQAELDARRAARRRAHSPHTAQGER</sequence>